<comment type="caution">
    <text evidence="2">The sequence shown here is derived from an EMBL/GenBank/DDBJ whole genome shotgun (WGS) entry which is preliminary data.</text>
</comment>
<feature type="transmembrane region" description="Helical" evidence="1">
    <location>
        <begin position="76"/>
        <end position="96"/>
    </location>
</feature>
<feature type="transmembrane region" description="Helical" evidence="1">
    <location>
        <begin position="138"/>
        <end position="160"/>
    </location>
</feature>
<keyword evidence="1" id="KW-0812">Transmembrane</keyword>
<feature type="transmembrane region" description="Helical" evidence="1">
    <location>
        <begin position="6"/>
        <end position="24"/>
    </location>
</feature>
<evidence type="ECO:0000256" key="1">
    <source>
        <dbReference type="SAM" id="Phobius"/>
    </source>
</evidence>
<name>A0AAD1XDN9_EUPCR</name>
<feature type="transmembrane region" description="Helical" evidence="1">
    <location>
        <begin position="172"/>
        <end position="190"/>
    </location>
</feature>
<accession>A0AAD1XDN9</accession>
<evidence type="ECO:0000313" key="2">
    <source>
        <dbReference type="EMBL" id="CAI2366821.1"/>
    </source>
</evidence>
<dbReference type="AlphaFoldDB" id="A0AAD1XDN9"/>
<keyword evidence="1" id="KW-1133">Transmembrane helix</keyword>
<keyword evidence="3" id="KW-1185">Reference proteome</keyword>
<proteinExistence type="predicted"/>
<reference evidence="2" key="1">
    <citation type="submission" date="2023-07" db="EMBL/GenBank/DDBJ databases">
        <authorList>
            <consortium name="AG Swart"/>
            <person name="Singh M."/>
            <person name="Singh A."/>
            <person name="Seah K."/>
            <person name="Emmerich C."/>
        </authorList>
    </citation>
    <scope>NUCLEOTIDE SEQUENCE</scope>
    <source>
        <strain evidence="2">DP1</strain>
    </source>
</reference>
<feature type="transmembrane region" description="Helical" evidence="1">
    <location>
        <begin position="36"/>
        <end position="56"/>
    </location>
</feature>
<feature type="transmembrane region" description="Helical" evidence="1">
    <location>
        <begin position="108"/>
        <end position="126"/>
    </location>
</feature>
<dbReference type="EMBL" id="CAMPGE010007903">
    <property type="protein sequence ID" value="CAI2366821.1"/>
    <property type="molecule type" value="Genomic_DNA"/>
</dbReference>
<dbReference type="Proteomes" id="UP001295684">
    <property type="component" value="Unassembled WGS sequence"/>
</dbReference>
<sequence length="330" mass="38417">MRGFLLRAYFGAVAFGARSFLYLLTRNVFIRIFSLLLRLCFSNIFSSFCLLFPVFSTGRYLEFLPGVARTAFLELTGVRFSYKGVFFCTSCLFRWMKSVVFSRFLCSIPLPPALSWSLLCGVSPAAAIEGNLPTDLCFLSFFFLSMFWIGCSLFLCRLFWSLFLFRYSSSNFLVLSMAFWLTIRFINFIFSWSIRSSSFLLVTQFRDLGPLRFFLGCLWFIPGAANFPLEISSNLSSNNWLLLFNLIYTLVGFKFMRLEPVVENTELQHLCFLVNNSSVFKLSSDCLKFAFVDLVCVKMVDEFSNIKVFWSYKLHIVRKFHNYFISYINF</sequence>
<protein>
    <submittedName>
        <fullName evidence="2">Uncharacterized protein</fullName>
    </submittedName>
</protein>
<keyword evidence="1" id="KW-0472">Membrane</keyword>
<evidence type="ECO:0000313" key="3">
    <source>
        <dbReference type="Proteomes" id="UP001295684"/>
    </source>
</evidence>
<organism evidence="2 3">
    <name type="scientific">Euplotes crassus</name>
    <dbReference type="NCBI Taxonomy" id="5936"/>
    <lineage>
        <taxon>Eukaryota</taxon>
        <taxon>Sar</taxon>
        <taxon>Alveolata</taxon>
        <taxon>Ciliophora</taxon>
        <taxon>Intramacronucleata</taxon>
        <taxon>Spirotrichea</taxon>
        <taxon>Hypotrichia</taxon>
        <taxon>Euplotida</taxon>
        <taxon>Euplotidae</taxon>
        <taxon>Moneuplotes</taxon>
    </lineage>
</organism>
<gene>
    <name evidence="2" type="ORF">ECRASSUSDP1_LOCUS8095</name>
</gene>